<name>A0A837LL69_9ENTR</name>
<protein>
    <recommendedName>
        <fullName evidence="3">DUF4060 family protein</fullName>
    </recommendedName>
</protein>
<dbReference type="EMBL" id="LEDI01000007">
    <property type="protein sequence ID" value="KLQ06997.1"/>
    <property type="molecule type" value="Genomic_DNA"/>
</dbReference>
<dbReference type="AlphaFoldDB" id="A0A837LL69"/>
<proteinExistence type="predicted"/>
<organism evidence="1 2">
    <name type="scientific">Enterobacter roggenkampii</name>
    <dbReference type="NCBI Taxonomy" id="1812935"/>
    <lineage>
        <taxon>Bacteria</taxon>
        <taxon>Pseudomonadati</taxon>
        <taxon>Pseudomonadota</taxon>
        <taxon>Gammaproteobacteria</taxon>
        <taxon>Enterobacterales</taxon>
        <taxon>Enterobacteriaceae</taxon>
        <taxon>Enterobacter</taxon>
        <taxon>Enterobacter cloacae complex</taxon>
    </lineage>
</organism>
<gene>
    <name evidence="1" type="ORF">ABF77_03920</name>
</gene>
<dbReference type="Proteomes" id="UP000036013">
    <property type="component" value="Unassembled WGS sequence"/>
</dbReference>
<evidence type="ECO:0000313" key="1">
    <source>
        <dbReference type="EMBL" id="KLQ06997.1"/>
    </source>
</evidence>
<evidence type="ECO:0000313" key="2">
    <source>
        <dbReference type="Proteomes" id="UP000036013"/>
    </source>
</evidence>
<sequence>MRLISRCKDDPEGRQACAVVLKRHHELFGDHGKQHLQTLYTVRIRGRKITVEVVNRPRSYVATTMTRARHLQCLPGLGR</sequence>
<dbReference type="InterPro" id="IPR025135">
    <property type="entry name" value="DUF4060"/>
</dbReference>
<evidence type="ECO:0008006" key="3">
    <source>
        <dbReference type="Google" id="ProtNLM"/>
    </source>
</evidence>
<dbReference type="Pfam" id="PF13269">
    <property type="entry name" value="DUF4060"/>
    <property type="match status" value="1"/>
</dbReference>
<reference evidence="1 2" key="1">
    <citation type="submission" date="2015-06" db="EMBL/GenBank/DDBJ databases">
        <authorList>
            <person name="Adams M."/>
            <person name="Sutton G."/>
            <person name="Nelson K."/>
            <person name="Bonomo R."/>
            <person name="McCorrison J."/>
            <person name="Sanka R."/>
            <person name="Brinkac L."/>
            <person name="Nierman W."/>
        </authorList>
    </citation>
    <scope>NUCLEOTIDE SEQUENCE [LARGE SCALE GENOMIC DNA]</scope>
    <source>
        <strain evidence="1 2">GN02692</strain>
    </source>
</reference>
<comment type="caution">
    <text evidence="1">The sequence shown here is derived from an EMBL/GenBank/DDBJ whole genome shotgun (WGS) entry which is preliminary data.</text>
</comment>
<accession>A0A837LL69</accession>
<dbReference type="RefSeq" id="WP_047747795.1">
    <property type="nucleotide sequence ID" value="NZ_LEDI01000007.1"/>
</dbReference>